<feature type="non-terminal residue" evidence="1">
    <location>
        <position position="76"/>
    </location>
</feature>
<proteinExistence type="predicted"/>
<dbReference type="Proteomes" id="UP000076871">
    <property type="component" value="Unassembled WGS sequence"/>
</dbReference>
<dbReference type="InParanoid" id="A0A165AS40"/>
<organism evidence="1 2">
    <name type="scientific">Laetiporus sulphureus 93-53</name>
    <dbReference type="NCBI Taxonomy" id="1314785"/>
    <lineage>
        <taxon>Eukaryota</taxon>
        <taxon>Fungi</taxon>
        <taxon>Dikarya</taxon>
        <taxon>Basidiomycota</taxon>
        <taxon>Agaricomycotina</taxon>
        <taxon>Agaricomycetes</taxon>
        <taxon>Polyporales</taxon>
        <taxon>Laetiporus</taxon>
    </lineage>
</organism>
<keyword evidence="2" id="KW-1185">Reference proteome</keyword>
<dbReference type="EMBL" id="KV427788">
    <property type="protein sequence ID" value="KZS99553.1"/>
    <property type="molecule type" value="Genomic_DNA"/>
</dbReference>
<evidence type="ECO:0000313" key="1">
    <source>
        <dbReference type="EMBL" id="KZS99553.1"/>
    </source>
</evidence>
<accession>A0A165AS40</accession>
<dbReference type="RefSeq" id="XP_040757294.1">
    <property type="nucleotide sequence ID" value="XM_040910383.1"/>
</dbReference>
<dbReference type="GeneID" id="63827412"/>
<reference evidence="1 2" key="1">
    <citation type="journal article" date="2016" name="Mol. Biol. Evol.">
        <title>Comparative Genomics of Early-Diverging Mushroom-Forming Fungi Provides Insights into the Origins of Lignocellulose Decay Capabilities.</title>
        <authorList>
            <person name="Nagy L.G."/>
            <person name="Riley R."/>
            <person name="Tritt A."/>
            <person name="Adam C."/>
            <person name="Daum C."/>
            <person name="Floudas D."/>
            <person name="Sun H."/>
            <person name="Yadav J.S."/>
            <person name="Pangilinan J."/>
            <person name="Larsson K.H."/>
            <person name="Matsuura K."/>
            <person name="Barry K."/>
            <person name="Labutti K."/>
            <person name="Kuo R."/>
            <person name="Ohm R.A."/>
            <person name="Bhattacharya S.S."/>
            <person name="Shirouzu T."/>
            <person name="Yoshinaga Y."/>
            <person name="Martin F.M."/>
            <person name="Grigoriev I.V."/>
            <person name="Hibbett D.S."/>
        </authorList>
    </citation>
    <scope>NUCLEOTIDE SEQUENCE [LARGE SCALE GENOMIC DNA]</scope>
    <source>
        <strain evidence="1 2">93-53</strain>
    </source>
</reference>
<gene>
    <name evidence="1" type="ORF">LAESUDRAFT_733071</name>
</gene>
<evidence type="ECO:0000313" key="2">
    <source>
        <dbReference type="Proteomes" id="UP000076871"/>
    </source>
</evidence>
<dbReference type="AlphaFoldDB" id="A0A165AS40"/>
<protein>
    <submittedName>
        <fullName evidence="1">Uncharacterized protein</fullName>
    </submittedName>
</protein>
<sequence length="76" mass="8529">MKLSSSTPVCVGRTYTGLKDADARRKDVLVLEHLGAAPCHSHSHSPGLEWKRSLMYRIRAISVTLEVSVYWTKMSI</sequence>
<name>A0A165AS40_9APHY</name>